<keyword evidence="3" id="KW-0342">GTP-binding</keyword>
<reference evidence="6" key="1">
    <citation type="submission" date="2022-06" db="EMBL/GenBank/DDBJ databases">
        <title>Uncovering the hologenomic basis of an extraordinary plant invasion.</title>
        <authorList>
            <person name="Bieker V.C."/>
            <person name="Martin M.D."/>
            <person name="Gilbert T."/>
            <person name="Hodgins K."/>
            <person name="Battlay P."/>
            <person name="Petersen B."/>
            <person name="Wilson J."/>
        </authorList>
    </citation>
    <scope>NUCLEOTIDE SEQUENCE</scope>
    <source>
        <strain evidence="6">AA19_3_7</strain>
        <tissue evidence="6">Leaf</tissue>
    </source>
</reference>
<dbReference type="SUPFAM" id="SSF52540">
    <property type="entry name" value="P-loop containing nucleoside triphosphate hydrolases"/>
    <property type="match status" value="1"/>
</dbReference>
<dbReference type="Proteomes" id="UP001206925">
    <property type="component" value="Unassembled WGS sequence"/>
</dbReference>
<dbReference type="PROSITE" id="PS51419">
    <property type="entry name" value="RAB"/>
    <property type="match status" value="1"/>
</dbReference>
<dbReference type="AlphaFoldDB" id="A0AAD5C2I0"/>
<comment type="caution">
    <text evidence="6">The sequence shown here is derived from an EMBL/GenBank/DDBJ whole genome shotgun (WGS) entry which is preliminary data.</text>
</comment>
<sequence length="316" mass="35762">RQSFLNTSRWIEEVHTKVGSDAIIVLVGNKTDLVDKRQVSTEEGDGKAREHGVMFVETNAKAGKEDTFLHKTRRNAPKFEDLAPAREDTKERIQAFLELPADERSFHYESDVSEANFNSQCFESKMPSAIPKPNIQFDLYDLNSILPGSAMVKKEEPTHAHVKPRTPTLCSMASAKKMKTSDVVDLEAFDNMDLAEVVKKLRSLHNLVTEKKVEEVTEQNEDLKKIIAAKSKLMEKERQEHLELKKELEVFKASHAEEIQKVIEDAKKSTALSVLQSKIKMAEEALAEGFDVKAWDLHGWREMVLKLGGEEAESSK</sequence>
<comment type="subcellular location">
    <subcellularLocation>
        <location evidence="4">Endomembrane system</location>
        <topology evidence="4">Lipid-anchor</topology>
    </subcellularLocation>
</comment>
<comment type="similarity">
    <text evidence="1">Belongs to the small GTPase superfamily. Rab family.</text>
</comment>
<organism evidence="6 7">
    <name type="scientific">Ambrosia artemisiifolia</name>
    <name type="common">Common ragweed</name>
    <dbReference type="NCBI Taxonomy" id="4212"/>
    <lineage>
        <taxon>Eukaryota</taxon>
        <taxon>Viridiplantae</taxon>
        <taxon>Streptophyta</taxon>
        <taxon>Embryophyta</taxon>
        <taxon>Tracheophyta</taxon>
        <taxon>Spermatophyta</taxon>
        <taxon>Magnoliopsida</taxon>
        <taxon>eudicotyledons</taxon>
        <taxon>Gunneridae</taxon>
        <taxon>Pentapetalae</taxon>
        <taxon>asterids</taxon>
        <taxon>campanulids</taxon>
        <taxon>Asterales</taxon>
        <taxon>Asteraceae</taxon>
        <taxon>Asteroideae</taxon>
        <taxon>Heliantheae alliance</taxon>
        <taxon>Heliantheae</taxon>
        <taxon>Ambrosia</taxon>
    </lineage>
</organism>
<evidence type="ECO:0000256" key="2">
    <source>
        <dbReference type="ARBA" id="ARBA00022741"/>
    </source>
</evidence>
<feature type="non-terminal residue" evidence="6">
    <location>
        <position position="1"/>
    </location>
</feature>
<dbReference type="PANTHER" id="PTHR47977">
    <property type="entry name" value="RAS-RELATED PROTEIN RAB"/>
    <property type="match status" value="1"/>
</dbReference>
<evidence type="ECO:0000256" key="4">
    <source>
        <dbReference type="ARBA" id="ARBA00037868"/>
    </source>
</evidence>
<evidence type="ECO:0000256" key="1">
    <source>
        <dbReference type="ARBA" id="ARBA00006270"/>
    </source>
</evidence>
<name>A0AAD5C2I0_AMBAR</name>
<dbReference type="SMART" id="SM00175">
    <property type="entry name" value="RAB"/>
    <property type="match status" value="1"/>
</dbReference>
<dbReference type="GO" id="GO:0005525">
    <property type="term" value="F:GTP binding"/>
    <property type="evidence" value="ECO:0007669"/>
    <property type="project" value="UniProtKB-KW"/>
</dbReference>
<dbReference type="GO" id="GO:0003924">
    <property type="term" value="F:GTPase activity"/>
    <property type="evidence" value="ECO:0007669"/>
    <property type="project" value="InterPro"/>
</dbReference>
<evidence type="ECO:0000256" key="3">
    <source>
        <dbReference type="ARBA" id="ARBA00023134"/>
    </source>
</evidence>
<dbReference type="Gene3D" id="3.40.50.300">
    <property type="entry name" value="P-loop containing nucleotide triphosphate hydrolases"/>
    <property type="match status" value="1"/>
</dbReference>
<proteinExistence type="inferred from homology"/>
<keyword evidence="5" id="KW-0175">Coiled coil</keyword>
<evidence type="ECO:0000256" key="5">
    <source>
        <dbReference type="SAM" id="Coils"/>
    </source>
</evidence>
<gene>
    <name evidence="6" type="ORF">M8C21_005442</name>
</gene>
<keyword evidence="2" id="KW-0547">Nucleotide-binding</keyword>
<dbReference type="InterPro" id="IPR001806">
    <property type="entry name" value="Small_GTPase"/>
</dbReference>
<keyword evidence="7" id="KW-1185">Reference proteome</keyword>
<feature type="coiled-coil region" evidence="5">
    <location>
        <begin position="206"/>
        <end position="254"/>
    </location>
</feature>
<accession>A0AAD5C2I0</accession>
<evidence type="ECO:0000313" key="6">
    <source>
        <dbReference type="EMBL" id="KAI7733178.1"/>
    </source>
</evidence>
<evidence type="ECO:0000313" key="7">
    <source>
        <dbReference type="Proteomes" id="UP001206925"/>
    </source>
</evidence>
<dbReference type="Pfam" id="PF00071">
    <property type="entry name" value="Ras"/>
    <property type="match status" value="1"/>
</dbReference>
<dbReference type="EMBL" id="JAMZMK010010070">
    <property type="protein sequence ID" value="KAI7733178.1"/>
    <property type="molecule type" value="Genomic_DNA"/>
</dbReference>
<feature type="non-terminal residue" evidence="6">
    <location>
        <position position="316"/>
    </location>
</feature>
<dbReference type="InterPro" id="IPR050227">
    <property type="entry name" value="Rab"/>
</dbReference>
<protein>
    <submittedName>
        <fullName evidence="6">Uncharacterized protein</fullName>
    </submittedName>
</protein>
<dbReference type="PROSITE" id="PS51421">
    <property type="entry name" value="RAS"/>
    <property type="match status" value="1"/>
</dbReference>
<dbReference type="InterPro" id="IPR027417">
    <property type="entry name" value="P-loop_NTPase"/>
</dbReference>
<dbReference type="GO" id="GO:0012505">
    <property type="term" value="C:endomembrane system"/>
    <property type="evidence" value="ECO:0007669"/>
    <property type="project" value="UniProtKB-SubCell"/>
</dbReference>